<evidence type="ECO:0000256" key="1">
    <source>
        <dbReference type="SAM" id="Phobius"/>
    </source>
</evidence>
<protein>
    <recommendedName>
        <fullName evidence="4">Sulfotransferase family protein</fullName>
    </recommendedName>
</protein>
<keyword evidence="1" id="KW-1133">Transmembrane helix</keyword>
<name>A0AAU9EAR0_9BACT</name>
<dbReference type="InterPro" id="IPR027417">
    <property type="entry name" value="P-loop_NTPase"/>
</dbReference>
<dbReference type="Pfam" id="PF13469">
    <property type="entry name" value="Sulfotransfer_3"/>
    <property type="match status" value="1"/>
</dbReference>
<keyword evidence="1" id="KW-0812">Transmembrane</keyword>
<keyword evidence="3" id="KW-1185">Reference proteome</keyword>
<dbReference type="EMBL" id="AP028679">
    <property type="protein sequence ID" value="BEQ13965.1"/>
    <property type="molecule type" value="Genomic_DNA"/>
</dbReference>
<evidence type="ECO:0008006" key="4">
    <source>
        <dbReference type="Google" id="ProtNLM"/>
    </source>
</evidence>
<evidence type="ECO:0000313" key="2">
    <source>
        <dbReference type="EMBL" id="BEQ13965.1"/>
    </source>
</evidence>
<feature type="transmembrane region" description="Helical" evidence="1">
    <location>
        <begin position="77"/>
        <end position="100"/>
    </location>
</feature>
<keyword evidence="1" id="KW-0472">Membrane</keyword>
<feature type="transmembrane region" description="Helical" evidence="1">
    <location>
        <begin position="7"/>
        <end position="25"/>
    </location>
</feature>
<dbReference type="RefSeq" id="WP_338605692.1">
    <property type="nucleotide sequence ID" value="NZ_AP028679.1"/>
</dbReference>
<dbReference type="AlphaFoldDB" id="A0AAU9EAR0"/>
<sequence>MTPWTDWGLQALACLPGAVVFVELFRALPLMANLKYLQATTQKVMRVVRSPHTSDHWKEKILPHYAGAILAASLLNLLYLAIMAAGFALAFILVGMWFLGGFAATAALLLEPSVQIIAAALGALYAVLRVKLTPEGEGDYHLGSRLLHHLALDSRLVRKAAFDLDCSLAARRKLPTPPGPPVYVAGLARAGTTILLEAIYASGRFATLTYRDMPFITAPNLWNSISAGRRQYAEAKERAHKDRLLVNYDSPEAFEEIFWMTFDRDAYVREHHLSPHKPPREVLVNYRRYVHNIIAKDSGKTPLRYLAKNNNNLLRIASLKRAFPEAIILVPFRNPLDHAKSLMAQHQRFLKTHQEDPFSLKYMNWLGHHEFGANLKPFRFNNDAMPRCPEEIAEFSYWVRYWSCVYENVLNDHAQDIVLFDYDRFCRQPAACLEELAPILQLDKEQLEPFFSKVQSSTRHDHPEVGPTALAWAQRVHQALRHRAMADAPAQGPARQ</sequence>
<dbReference type="KEGG" id="dmp:FAK_10310"/>
<organism evidence="2 3">
    <name type="scientific">Desulfoferula mesophila</name>
    <dbReference type="NCBI Taxonomy" id="3058419"/>
    <lineage>
        <taxon>Bacteria</taxon>
        <taxon>Pseudomonadati</taxon>
        <taxon>Thermodesulfobacteriota</taxon>
        <taxon>Desulfarculia</taxon>
        <taxon>Desulfarculales</taxon>
        <taxon>Desulfarculaceae</taxon>
        <taxon>Desulfoferula</taxon>
    </lineage>
</organism>
<reference evidence="3" key="1">
    <citation type="journal article" date="2023" name="Arch. Microbiol.">
        <title>Desulfoferula mesophilus gen. nov. sp. nov., a mesophilic sulfate-reducing bacterium isolated from a brackish lake sediment.</title>
        <authorList>
            <person name="Watanabe T."/>
            <person name="Yabe T."/>
            <person name="Tsuji J.M."/>
            <person name="Fukui M."/>
        </authorList>
    </citation>
    <scope>NUCLEOTIDE SEQUENCE [LARGE SCALE GENOMIC DNA]</scope>
    <source>
        <strain evidence="3">12FAK</strain>
    </source>
</reference>
<proteinExistence type="predicted"/>
<evidence type="ECO:0000313" key="3">
    <source>
        <dbReference type="Proteomes" id="UP001366166"/>
    </source>
</evidence>
<dbReference type="Gene3D" id="3.40.50.300">
    <property type="entry name" value="P-loop containing nucleotide triphosphate hydrolases"/>
    <property type="match status" value="1"/>
</dbReference>
<dbReference type="SUPFAM" id="SSF52540">
    <property type="entry name" value="P-loop containing nucleoside triphosphate hydrolases"/>
    <property type="match status" value="1"/>
</dbReference>
<gene>
    <name evidence="2" type="ORF">FAK_10310</name>
</gene>
<dbReference type="Proteomes" id="UP001366166">
    <property type="component" value="Chromosome"/>
</dbReference>
<accession>A0AAU9EAR0</accession>